<evidence type="ECO:0000313" key="1">
    <source>
        <dbReference type="EMBL" id="MBT0608673.1"/>
    </source>
</evidence>
<comment type="caution">
    <text evidence="1">The sequence shown here is derived from an EMBL/GenBank/DDBJ whole genome shotgun (WGS) entry which is preliminary data.</text>
</comment>
<accession>A0ABS5S6P3</accession>
<organism evidence="1 2">
    <name type="scientific">Aequorivita echinoideorum</name>
    <dbReference type="NCBI Taxonomy" id="1549647"/>
    <lineage>
        <taxon>Bacteria</taxon>
        <taxon>Pseudomonadati</taxon>
        <taxon>Bacteroidota</taxon>
        <taxon>Flavobacteriia</taxon>
        <taxon>Flavobacteriales</taxon>
        <taxon>Flavobacteriaceae</taxon>
        <taxon>Aequorivita</taxon>
    </lineage>
</organism>
<keyword evidence="2" id="KW-1185">Reference proteome</keyword>
<reference evidence="1 2" key="1">
    <citation type="submission" date="2021-05" db="EMBL/GenBank/DDBJ databases">
        <title>Aequorivita echinoideorum JCM 30378 genome.</title>
        <authorList>
            <person name="Zhang H."/>
            <person name="Li C."/>
        </authorList>
    </citation>
    <scope>NUCLEOTIDE SEQUENCE [LARGE SCALE GENOMIC DNA]</scope>
    <source>
        <strain evidence="1 2">JCM30378</strain>
    </source>
</reference>
<dbReference type="EMBL" id="JAHCTB010000004">
    <property type="protein sequence ID" value="MBT0608673.1"/>
    <property type="molecule type" value="Genomic_DNA"/>
</dbReference>
<sequence>MLKFSQDNLPELDFKKAVKKPIPIKCVQIDDDFEVETMEGLMKGKKGDWLMIGITGEVYACDREIFEKTYIVKE</sequence>
<dbReference type="RefSeq" id="WP_214113536.1">
    <property type="nucleotide sequence ID" value="NZ_JAHCTB010000004.1"/>
</dbReference>
<evidence type="ECO:0000313" key="2">
    <source>
        <dbReference type="Proteomes" id="UP001297092"/>
    </source>
</evidence>
<dbReference type="Proteomes" id="UP001297092">
    <property type="component" value="Unassembled WGS sequence"/>
</dbReference>
<name>A0ABS5S6P3_9FLAO</name>
<protein>
    <submittedName>
        <fullName evidence="1">PGDYG domain-containing protein</fullName>
    </submittedName>
</protein>
<gene>
    <name evidence="1" type="ORF">KIV10_10795</name>
</gene>
<proteinExistence type="predicted"/>